<name>A0A1I8GKF0_9PLAT</name>
<protein>
    <submittedName>
        <fullName evidence="7">V-SNARE coiled-coil homology domain-containing protein</fullName>
    </submittedName>
</protein>
<keyword evidence="2" id="KW-0963">Cytoplasm</keyword>
<feature type="compositionally biased region" description="Basic and acidic residues" evidence="4">
    <location>
        <begin position="220"/>
        <end position="231"/>
    </location>
</feature>
<dbReference type="Gene3D" id="1.20.5.110">
    <property type="match status" value="1"/>
</dbReference>
<dbReference type="InterPro" id="IPR013905">
    <property type="entry name" value="Lgl_C_dom"/>
</dbReference>
<keyword evidence="6" id="KW-1185">Reference proteome</keyword>
<dbReference type="GO" id="GO:0005096">
    <property type="term" value="F:GTPase activator activity"/>
    <property type="evidence" value="ECO:0007669"/>
    <property type="project" value="TreeGrafter"/>
</dbReference>
<feature type="domain" description="V-SNARE coiled-coil homology" evidence="5">
    <location>
        <begin position="164"/>
        <end position="224"/>
    </location>
</feature>
<dbReference type="GO" id="GO:0006887">
    <property type="term" value="P:exocytosis"/>
    <property type="evidence" value="ECO:0007669"/>
    <property type="project" value="TreeGrafter"/>
</dbReference>
<evidence type="ECO:0000256" key="2">
    <source>
        <dbReference type="ARBA" id="ARBA00022490"/>
    </source>
</evidence>
<feature type="region of interest" description="Disordered" evidence="4">
    <location>
        <begin position="204"/>
        <end position="231"/>
    </location>
</feature>
<dbReference type="GO" id="GO:0031201">
    <property type="term" value="C:SNARE complex"/>
    <property type="evidence" value="ECO:0007669"/>
    <property type="project" value="TreeGrafter"/>
</dbReference>
<dbReference type="Pfam" id="PF00957">
    <property type="entry name" value="Synaptobrevin"/>
    <property type="match status" value="1"/>
</dbReference>
<dbReference type="AlphaFoldDB" id="A0A1I8GKF0"/>
<dbReference type="GO" id="GO:0005886">
    <property type="term" value="C:plasma membrane"/>
    <property type="evidence" value="ECO:0007669"/>
    <property type="project" value="TreeGrafter"/>
</dbReference>
<keyword evidence="3" id="KW-0175">Coiled coil</keyword>
<dbReference type="CDD" id="cd15873">
    <property type="entry name" value="R-SNARE_STXBP5_6"/>
    <property type="match status" value="1"/>
</dbReference>
<dbReference type="InterPro" id="IPR042855">
    <property type="entry name" value="V_SNARE_CC"/>
</dbReference>
<accession>A0A1I8GKF0</accession>
<evidence type="ECO:0000313" key="6">
    <source>
        <dbReference type="Proteomes" id="UP000095280"/>
    </source>
</evidence>
<evidence type="ECO:0000256" key="1">
    <source>
        <dbReference type="ARBA" id="ARBA00004496"/>
    </source>
</evidence>
<evidence type="ECO:0000313" key="7">
    <source>
        <dbReference type="WBParaSite" id="maker-uti_cns_0002310-snap-gene-0.11-mRNA-1"/>
    </source>
</evidence>
<organism evidence="6 7">
    <name type="scientific">Macrostomum lignano</name>
    <dbReference type="NCBI Taxonomy" id="282301"/>
    <lineage>
        <taxon>Eukaryota</taxon>
        <taxon>Metazoa</taxon>
        <taxon>Spiralia</taxon>
        <taxon>Lophotrochozoa</taxon>
        <taxon>Platyhelminthes</taxon>
        <taxon>Rhabditophora</taxon>
        <taxon>Macrostomorpha</taxon>
        <taxon>Macrostomida</taxon>
        <taxon>Macrostomidae</taxon>
        <taxon>Macrostomum</taxon>
    </lineage>
</organism>
<evidence type="ECO:0000256" key="4">
    <source>
        <dbReference type="SAM" id="MobiDB-lite"/>
    </source>
</evidence>
<comment type="subcellular location">
    <subcellularLocation>
        <location evidence="1">Cytoplasm</location>
    </subcellularLocation>
</comment>
<dbReference type="GO" id="GO:0045159">
    <property type="term" value="F:myosin II binding"/>
    <property type="evidence" value="ECO:0007669"/>
    <property type="project" value="TreeGrafter"/>
</dbReference>
<evidence type="ECO:0000259" key="5">
    <source>
        <dbReference type="PROSITE" id="PS50892"/>
    </source>
</evidence>
<dbReference type="PANTHER" id="PTHR10241:SF25">
    <property type="entry name" value="TOMOSYN, ISOFORM C"/>
    <property type="match status" value="1"/>
</dbReference>
<sequence>VRVVGLPSQTCYSEKKLTETSNVVRASVPTILGAPCLVCLLGNGHLIANSLPSLRPLMDVDYMPLVDFRQIRTFQCSNHGQAVYFCSPSELQKITLSSEMSNDLNDMLADLYIPCDLPEPPKKNFLEKFGQNLFGSGASSIDREQLCRRGKASTGICKLTRGPNMEGVQARAAGASSEIGLAMQKAMERGEKLSEVDEQTERMKNSAEQHRNVAGQLAQKYKDKDKKWWPF</sequence>
<dbReference type="GO" id="GO:0019905">
    <property type="term" value="F:syntaxin binding"/>
    <property type="evidence" value="ECO:0007669"/>
    <property type="project" value="TreeGrafter"/>
</dbReference>
<reference evidence="7" key="1">
    <citation type="submission" date="2016-11" db="UniProtKB">
        <authorList>
            <consortium name="WormBaseParasite"/>
        </authorList>
    </citation>
    <scope>IDENTIFICATION</scope>
</reference>
<dbReference type="WBParaSite" id="maker-uti_cns_0002310-snap-gene-0.11-mRNA-1">
    <property type="protein sequence ID" value="maker-uti_cns_0002310-snap-gene-0.11-mRNA-1"/>
    <property type="gene ID" value="maker-uti_cns_0002310-snap-gene-0.11"/>
</dbReference>
<proteinExistence type="predicted"/>
<dbReference type="PROSITE" id="PS50892">
    <property type="entry name" value="V_SNARE"/>
    <property type="match status" value="1"/>
</dbReference>
<dbReference type="Pfam" id="PF08596">
    <property type="entry name" value="Lgl_C"/>
    <property type="match status" value="1"/>
</dbReference>
<dbReference type="PANTHER" id="PTHR10241">
    <property type="entry name" value="LETHAL 2 GIANT LARVAE PROTEIN"/>
    <property type="match status" value="1"/>
</dbReference>
<dbReference type="GO" id="GO:0006893">
    <property type="term" value="P:Golgi to plasma membrane transport"/>
    <property type="evidence" value="ECO:0007669"/>
    <property type="project" value="TreeGrafter"/>
</dbReference>
<dbReference type="Proteomes" id="UP000095280">
    <property type="component" value="Unplaced"/>
</dbReference>
<evidence type="ECO:0000256" key="3">
    <source>
        <dbReference type="PROSITE-ProRule" id="PRU00290"/>
    </source>
</evidence>
<dbReference type="SUPFAM" id="SSF58038">
    <property type="entry name" value="SNARE fusion complex"/>
    <property type="match status" value="1"/>
</dbReference>